<keyword evidence="4" id="KW-1185">Reference proteome</keyword>
<sequence>MMEAPPLDTSQSAVREYVALIRLQVFTPLALLVALASFLICTFVLHPGLGDLVRLYPSSLAPEPRVIGIYLAVVALAQVGLCALLVASRSPQTKNLLRKTTPPLIAANILVAIWAPVFALQSFIAAAVLQGMLLVALVFALGASWVGGGNSLAALLFVHAPLRAFFLAPLHIGFPYNLFIALGWTWPPGEPQHYRGHAWAGAAVVLCVNIVALVIIVWRRDIVWCVCAAWLCAALWAVDPKAAEVWIPAAVFTVLHPVALLATLLWRHFHGGQAIALPPDDEGADAAGRQNGGPRDDAQAQQGERPAREVDVEALWG</sequence>
<dbReference type="PANTHER" id="PTHR37992">
    <property type="entry name" value="EXPRESSED PROTEIN"/>
    <property type="match status" value="1"/>
</dbReference>
<keyword evidence="2" id="KW-0812">Transmembrane</keyword>
<dbReference type="Proteomes" id="UP000250043">
    <property type="component" value="Unassembled WGS sequence"/>
</dbReference>
<accession>A0A8E2DRU5</accession>
<evidence type="ECO:0000256" key="1">
    <source>
        <dbReference type="SAM" id="MobiDB-lite"/>
    </source>
</evidence>
<name>A0A8E2DRU5_9APHY</name>
<dbReference type="InterPro" id="IPR013920">
    <property type="entry name" value="DUF1774_fun"/>
</dbReference>
<protein>
    <submittedName>
        <fullName evidence="3">Uncharacterized protein</fullName>
    </submittedName>
</protein>
<feature type="transmembrane region" description="Helical" evidence="2">
    <location>
        <begin position="25"/>
        <end position="46"/>
    </location>
</feature>
<feature type="transmembrane region" description="Helical" evidence="2">
    <location>
        <begin position="66"/>
        <end position="87"/>
    </location>
</feature>
<evidence type="ECO:0000256" key="2">
    <source>
        <dbReference type="SAM" id="Phobius"/>
    </source>
</evidence>
<dbReference type="OrthoDB" id="3342455at2759"/>
<reference evidence="3 4" key="1">
    <citation type="submission" date="2016-07" db="EMBL/GenBank/DDBJ databases">
        <title>Draft genome of the white-rot fungus Obba rivulosa 3A-2.</title>
        <authorList>
            <consortium name="DOE Joint Genome Institute"/>
            <person name="Miettinen O."/>
            <person name="Riley R."/>
            <person name="Acob R."/>
            <person name="Barry K."/>
            <person name="Cullen D."/>
            <person name="De Vries R."/>
            <person name="Hainaut M."/>
            <person name="Hatakka A."/>
            <person name="Henrissat B."/>
            <person name="Hilden K."/>
            <person name="Kuo R."/>
            <person name="Labutti K."/>
            <person name="Lipzen A."/>
            <person name="Makela M.R."/>
            <person name="Sandor L."/>
            <person name="Spatafora J.W."/>
            <person name="Grigoriev I.V."/>
            <person name="Hibbett D.S."/>
        </authorList>
    </citation>
    <scope>NUCLEOTIDE SEQUENCE [LARGE SCALE GENOMIC DNA]</scope>
    <source>
        <strain evidence="3 4">3A-2</strain>
    </source>
</reference>
<organism evidence="3 4">
    <name type="scientific">Obba rivulosa</name>
    <dbReference type="NCBI Taxonomy" id="1052685"/>
    <lineage>
        <taxon>Eukaryota</taxon>
        <taxon>Fungi</taxon>
        <taxon>Dikarya</taxon>
        <taxon>Basidiomycota</taxon>
        <taxon>Agaricomycotina</taxon>
        <taxon>Agaricomycetes</taxon>
        <taxon>Polyporales</taxon>
        <taxon>Gelatoporiaceae</taxon>
        <taxon>Obba</taxon>
    </lineage>
</organism>
<keyword evidence="2" id="KW-1133">Transmembrane helix</keyword>
<feature type="transmembrane region" description="Helical" evidence="2">
    <location>
        <begin position="107"/>
        <end position="128"/>
    </location>
</feature>
<dbReference type="AlphaFoldDB" id="A0A8E2DRU5"/>
<dbReference type="PANTHER" id="PTHR37992:SF1">
    <property type="entry name" value="DUF1774-DOMAIN-CONTAINING PROTEIN"/>
    <property type="match status" value="1"/>
</dbReference>
<evidence type="ECO:0000313" key="3">
    <source>
        <dbReference type="EMBL" id="OCH94603.1"/>
    </source>
</evidence>
<feature type="transmembrane region" description="Helical" evidence="2">
    <location>
        <begin position="165"/>
        <end position="186"/>
    </location>
</feature>
<gene>
    <name evidence="3" type="ORF">OBBRIDRAFT_769339</name>
</gene>
<feature type="transmembrane region" description="Helical" evidence="2">
    <location>
        <begin position="134"/>
        <end position="158"/>
    </location>
</feature>
<feature type="region of interest" description="Disordered" evidence="1">
    <location>
        <begin position="279"/>
        <end position="317"/>
    </location>
</feature>
<keyword evidence="2" id="KW-0472">Membrane</keyword>
<proteinExistence type="predicted"/>
<feature type="transmembrane region" description="Helical" evidence="2">
    <location>
        <begin position="198"/>
        <end position="217"/>
    </location>
</feature>
<feature type="transmembrane region" description="Helical" evidence="2">
    <location>
        <begin position="245"/>
        <end position="266"/>
    </location>
</feature>
<dbReference type="EMBL" id="KV722342">
    <property type="protein sequence ID" value="OCH94603.1"/>
    <property type="molecule type" value="Genomic_DNA"/>
</dbReference>
<feature type="transmembrane region" description="Helical" evidence="2">
    <location>
        <begin position="222"/>
        <end position="239"/>
    </location>
</feature>
<evidence type="ECO:0000313" key="4">
    <source>
        <dbReference type="Proteomes" id="UP000250043"/>
    </source>
</evidence>